<dbReference type="OrthoDB" id="32523at2"/>
<dbReference type="RefSeq" id="WP_145260341.1">
    <property type="nucleotide sequence ID" value="NZ_CP036316.1"/>
</dbReference>
<evidence type="ECO:0000313" key="5">
    <source>
        <dbReference type="EMBL" id="QDT63771.1"/>
    </source>
</evidence>
<dbReference type="SUPFAM" id="SSF46785">
    <property type="entry name" value="Winged helix' DNA-binding domain"/>
    <property type="match status" value="1"/>
</dbReference>
<dbReference type="GO" id="GO:0003677">
    <property type="term" value="F:DNA binding"/>
    <property type="evidence" value="ECO:0007669"/>
    <property type="project" value="UniProtKB-KW"/>
</dbReference>
<evidence type="ECO:0000313" key="6">
    <source>
        <dbReference type="Proteomes" id="UP000319976"/>
    </source>
</evidence>
<name>A0A517T5Y8_9PLAN</name>
<evidence type="ECO:0000256" key="2">
    <source>
        <dbReference type="ARBA" id="ARBA00023125"/>
    </source>
</evidence>
<protein>
    <submittedName>
        <fullName evidence="5">Transcriptional regulator SlyA</fullName>
    </submittedName>
</protein>
<keyword evidence="6" id="KW-1185">Reference proteome</keyword>
<dbReference type="InterPro" id="IPR036390">
    <property type="entry name" value="WH_DNA-bd_sf"/>
</dbReference>
<dbReference type="EMBL" id="CP036316">
    <property type="protein sequence ID" value="QDT63771.1"/>
    <property type="molecule type" value="Genomic_DNA"/>
</dbReference>
<feature type="domain" description="HTH marR-type" evidence="4">
    <location>
        <begin position="7"/>
        <end position="139"/>
    </location>
</feature>
<keyword evidence="1" id="KW-0805">Transcription regulation</keyword>
<dbReference type="PANTHER" id="PTHR42756:SF1">
    <property type="entry name" value="TRANSCRIPTIONAL REPRESSOR OF EMRAB OPERON"/>
    <property type="match status" value="1"/>
</dbReference>
<accession>A0A517T5Y8</accession>
<dbReference type="Gene3D" id="1.10.10.10">
    <property type="entry name" value="Winged helix-like DNA-binding domain superfamily/Winged helix DNA-binding domain"/>
    <property type="match status" value="1"/>
</dbReference>
<keyword evidence="3" id="KW-0804">Transcription</keyword>
<dbReference type="SMART" id="SM00347">
    <property type="entry name" value="HTH_MARR"/>
    <property type="match status" value="1"/>
</dbReference>
<dbReference type="KEGG" id="chya:V22_09960"/>
<gene>
    <name evidence="5" type="primary">slyA_1</name>
    <name evidence="5" type="ORF">V22_09960</name>
</gene>
<dbReference type="AlphaFoldDB" id="A0A517T5Y8"/>
<organism evidence="5 6">
    <name type="scientific">Calycomorphotria hydatis</name>
    <dbReference type="NCBI Taxonomy" id="2528027"/>
    <lineage>
        <taxon>Bacteria</taxon>
        <taxon>Pseudomonadati</taxon>
        <taxon>Planctomycetota</taxon>
        <taxon>Planctomycetia</taxon>
        <taxon>Planctomycetales</taxon>
        <taxon>Planctomycetaceae</taxon>
        <taxon>Calycomorphotria</taxon>
    </lineage>
</organism>
<dbReference type="Pfam" id="PF01047">
    <property type="entry name" value="MarR"/>
    <property type="match status" value="1"/>
</dbReference>
<evidence type="ECO:0000256" key="1">
    <source>
        <dbReference type="ARBA" id="ARBA00023015"/>
    </source>
</evidence>
<evidence type="ECO:0000259" key="4">
    <source>
        <dbReference type="PROSITE" id="PS50995"/>
    </source>
</evidence>
<dbReference type="Proteomes" id="UP000319976">
    <property type="component" value="Chromosome"/>
</dbReference>
<dbReference type="PRINTS" id="PR00598">
    <property type="entry name" value="HTHMARR"/>
</dbReference>
<dbReference type="PANTHER" id="PTHR42756">
    <property type="entry name" value="TRANSCRIPTIONAL REGULATOR, MARR"/>
    <property type="match status" value="1"/>
</dbReference>
<keyword evidence="2" id="KW-0238">DNA-binding</keyword>
<sequence>MSEEKSEHGICYWLAVTSHALRKVFDAELSGEGITLRQFEVLAWLTNEGEMSQNALAEMMNLEPGTLAGILCRMERDGWLERRCCSDDRRRKLLQPTEFARTEWDRLSSICDRVRGIATAGISEEELEVFRDVCDRVRNNLQEAGNEESSPIEIATPRKAVVA</sequence>
<proteinExistence type="predicted"/>
<dbReference type="InterPro" id="IPR036388">
    <property type="entry name" value="WH-like_DNA-bd_sf"/>
</dbReference>
<evidence type="ECO:0000256" key="3">
    <source>
        <dbReference type="ARBA" id="ARBA00023163"/>
    </source>
</evidence>
<dbReference type="GO" id="GO:0003700">
    <property type="term" value="F:DNA-binding transcription factor activity"/>
    <property type="evidence" value="ECO:0007669"/>
    <property type="project" value="InterPro"/>
</dbReference>
<reference evidence="5 6" key="1">
    <citation type="submission" date="2019-02" db="EMBL/GenBank/DDBJ databases">
        <title>Deep-cultivation of Planctomycetes and their phenomic and genomic characterization uncovers novel biology.</title>
        <authorList>
            <person name="Wiegand S."/>
            <person name="Jogler M."/>
            <person name="Boedeker C."/>
            <person name="Pinto D."/>
            <person name="Vollmers J."/>
            <person name="Rivas-Marin E."/>
            <person name="Kohn T."/>
            <person name="Peeters S.H."/>
            <person name="Heuer A."/>
            <person name="Rast P."/>
            <person name="Oberbeckmann S."/>
            <person name="Bunk B."/>
            <person name="Jeske O."/>
            <person name="Meyerdierks A."/>
            <person name="Storesund J.E."/>
            <person name="Kallscheuer N."/>
            <person name="Luecker S."/>
            <person name="Lage O.M."/>
            <person name="Pohl T."/>
            <person name="Merkel B.J."/>
            <person name="Hornburger P."/>
            <person name="Mueller R.-W."/>
            <person name="Bruemmer F."/>
            <person name="Labrenz M."/>
            <person name="Spormann A.M."/>
            <person name="Op den Camp H."/>
            <person name="Overmann J."/>
            <person name="Amann R."/>
            <person name="Jetten M.S.M."/>
            <person name="Mascher T."/>
            <person name="Medema M.H."/>
            <person name="Devos D.P."/>
            <person name="Kaster A.-K."/>
            <person name="Ovreas L."/>
            <person name="Rohde M."/>
            <person name="Galperin M.Y."/>
            <person name="Jogler C."/>
        </authorList>
    </citation>
    <scope>NUCLEOTIDE SEQUENCE [LARGE SCALE GENOMIC DNA]</scope>
    <source>
        <strain evidence="5 6">V22</strain>
    </source>
</reference>
<dbReference type="PROSITE" id="PS50995">
    <property type="entry name" value="HTH_MARR_2"/>
    <property type="match status" value="1"/>
</dbReference>
<dbReference type="InterPro" id="IPR000835">
    <property type="entry name" value="HTH_MarR-typ"/>
</dbReference>